<dbReference type="InterPro" id="IPR010699">
    <property type="entry name" value="DUF1275"/>
</dbReference>
<feature type="transmembrane region" description="Helical" evidence="1">
    <location>
        <begin position="201"/>
        <end position="220"/>
    </location>
</feature>
<feature type="transmembrane region" description="Helical" evidence="1">
    <location>
        <begin position="84"/>
        <end position="104"/>
    </location>
</feature>
<dbReference type="PANTHER" id="PTHR37314">
    <property type="entry name" value="SLR0142 PROTEIN"/>
    <property type="match status" value="1"/>
</dbReference>
<keyword evidence="1" id="KW-0472">Membrane</keyword>
<dbReference type="Pfam" id="PF06912">
    <property type="entry name" value="DUF1275"/>
    <property type="match status" value="1"/>
</dbReference>
<gene>
    <name evidence="2" type="ORF">MKQ68_01615</name>
</gene>
<evidence type="ECO:0000256" key="1">
    <source>
        <dbReference type="SAM" id="Phobius"/>
    </source>
</evidence>
<dbReference type="PANTHER" id="PTHR37314:SF5">
    <property type="entry name" value="SLR0142 PROTEIN"/>
    <property type="match status" value="1"/>
</dbReference>
<evidence type="ECO:0000313" key="2">
    <source>
        <dbReference type="EMBL" id="UYQ93792.1"/>
    </source>
</evidence>
<feature type="transmembrane region" description="Helical" evidence="1">
    <location>
        <begin position="178"/>
        <end position="195"/>
    </location>
</feature>
<sequence>MEQPNTIRYITLLLTFCAGFCDTATFVAADELFSAHVTGNFIVFAYDLVHYEKSQAWIKLLSFPVFIVSVSIGGRIIARTANRYTVLAIEGLLMLSCGLTILAMEYFAPIPSGTLFTIALALVFAMGLQNAFSRLYTKETYGPTTIMTGNVTQLALDLEMGLRTQFDDSVGTALKKQAFTLGGFLGGCLCGGLLAKQMGLGSVAAPGVLLLLMCVALFPLGRKD</sequence>
<evidence type="ECO:0000313" key="3">
    <source>
        <dbReference type="Proteomes" id="UP001162741"/>
    </source>
</evidence>
<protein>
    <submittedName>
        <fullName evidence="2">DUF1275 domain-containing protein</fullName>
    </submittedName>
</protein>
<dbReference type="Proteomes" id="UP001162741">
    <property type="component" value="Chromosome"/>
</dbReference>
<accession>A0ABY6J2B9</accession>
<reference evidence="2" key="1">
    <citation type="submission" date="2022-10" db="EMBL/GenBank/DDBJ databases">
        <title>Chitinophaga sp. nov., isolated from soil.</title>
        <authorList>
            <person name="Jeon C.O."/>
        </authorList>
    </citation>
    <scope>NUCLEOTIDE SEQUENCE</scope>
    <source>
        <strain evidence="2">R8</strain>
    </source>
</reference>
<feature type="transmembrane region" description="Helical" evidence="1">
    <location>
        <begin position="56"/>
        <end position="77"/>
    </location>
</feature>
<proteinExistence type="predicted"/>
<keyword evidence="1" id="KW-1133">Transmembrane helix</keyword>
<organism evidence="2 3">
    <name type="scientific">Chitinophaga horti</name>
    <dbReference type="NCBI Taxonomy" id="2920382"/>
    <lineage>
        <taxon>Bacteria</taxon>
        <taxon>Pseudomonadati</taxon>
        <taxon>Bacteroidota</taxon>
        <taxon>Chitinophagia</taxon>
        <taxon>Chitinophagales</taxon>
        <taxon>Chitinophagaceae</taxon>
        <taxon>Chitinophaga</taxon>
    </lineage>
</organism>
<keyword evidence="3" id="KW-1185">Reference proteome</keyword>
<dbReference type="RefSeq" id="WP_264281799.1">
    <property type="nucleotide sequence ID" value="NZ_CP107006.1"/>
</dbReference>
<dbReference type="EMBL" id="CP107006">
    <property type="protein sequence ID" value="UYQ93792.1"/>
    <property type="molecule type" value="Genomic_DNA"/>
</dbReference>
<name>A0ABY6J2B9_9BACT</name>
<keyword evidence="1" id="KW-0812">Transmembrane</keyword>
<feature type="transmembrane region" description="Helical" evidence="1">
    <location>
        <begin position="110"/>
        <end position="128"/>
    </location>
</feature>